<dbReference type="EMBL" id="JH930469">
    <property type="protein sequence ID" value="EKM59004.1"/>
    <property type="molecule type" value="Genomic_DNA"/>
</dbReference>
<name>K5WIR7_PHACS</name>
<dbReference type="AlphaFoldDB" id="K5WIR7"/>
<dbReference type="Proteomes" id="UP000008370">
    <property type="component" value="Unassembled WGS sequence"/>
</dbReference>
<feature type="transmembrane region" description="Helical" evidence="1">
    <location>
        <begin position="65"/>
        <end position="85"/>
    </location>
</feature>
<evidence type="ECO:0000256" key="1">
    <source>
        <dbReference type="SAM" id="Phobius"/>
    </source>
</evidence>
<organism evidence="2 3">
    <name type="scientific">Phanerochaete carnosa (strain HHB-10118-sp)</name>
    <name type="common">White-rot fungus</name>
    <name type="synonym">Peniophora carnosa</name>
    <dbReference type="NCBI Taxonomy" id="650164"/>
    <lineage>
        <taxon>Eukaryota</taxon>
        <taxon>Fungi</taxon>
        <taxon>Dikarya</taxon>
        <taxon>Basidiomycota</taxon>
        <taxon>Agaricomycotina</taxon>
        <taxon>Agaricomycetes</taxon>
        <taxon>Polyporales</taxon>
        <taxon>Phanerochaetaceae</taxon>
        <taxon>Phanerochaete</taxon>
    </lineage>
</organism>
<accession>K5WIR7</accession>
<keyword evidence="1" id="KW-1133">Transmembrane helix</keyword>
<evidence type="ECO:0000313" key="3">
    <source>
        <dbReference type="Proteomes" id="UP000008370"/>
    </source>
</evidence>
<dbReference type="OrthoDB" id="2758418at2759"/>
<dbReference type="InParanoid" id="K5WIR7"/>
<dbReference type="RefSeq" id="XP_007391585.1">
    <property type="nucleotide sequence ID" value="XM_007391523.1"/>
</dbReference>
<keyword evidence="1" id="KW-0472">Membrane</keyword>
<dbReference type="Gene3D" id="6.10.110.10">
    <property type="match status" value="1"/>
</dbReference>
<dbReference type="KEGG" id="pco:PHACADRAFT_249154"/>
<gene>
    <name evidence="2" type="ORF">PHACADRAFT_249154</name>
</gene>
<reference evidence="2 3" key="1">
    <citation type="journal article" date="2012" name="BMC Genomics">
        <title>Comparative genomics of the white-rot fungi, Phanerochaete carnosa and P. chrysosporium, to elucidate the genetic basis of the distinct wood types they colonize.</title>
        <authorList>
            <person name="Suzuki H."/>
            <person name="MacDonald J."/>
            <person name="Syed K."/>
            <person name="Salamov A."/>
            <person name="Hori C."/>
            <person name="Aerts A."/>
            <person name="Henrissat B."/>
            <person name="Wiebenga A."/>
            <person name="vanKuyk P.A."/>
            <person name="Barry K."/>
            <person name="Lindquist E."/>
            <person name="LaButti K."/>
            <person name="Lapidus A."/>
            <person name="Lucas S."/>
            <person name="Coutinho P."/>
            <person name="Gong Y."/>
            <person name="Samejima M."/>
            <person name="Mahadevan R."/>
            <person name="Abou-Zaid M."/>
            <person name="de Vries R.P."/>
            <person name="Igarashi K."/>
            <person name="Yadav J.S."/>
            <person name="Grigoriev I.V."/>
            <person name="Master E.R."/>
        </authorList>
    </citation>
    <scope>NUCLEOTIDE SEQUENCE [LARGE SCALE GENOMIC DNA]</scope>
    <source>
        <strain evidence="2 3">HHB-10118-sp</strain>
    </source>
</reference>
<dbReference type="InterPro" id="IPR038213">
    <property type="entry name" value="IFI6/IFI27-like_sf"/>
</dbReference>
<keyword evidence="3" id="KW-1185">Reference proteome</keyword>
<keyword evidence="1" id="KW-0812">Transmembrane</keyword>
<feature type="non-terminal residue" evidence="2">
    <location>
        <position position="1"/>
    </location>
</feature>
<feature type="transmembrane region" description="Helical" evidence="1">
    <location>
        <begin position="105"/>
        <end position="131"/>
    </location>
</feature>
<feature type="transmembrane region" description="Helical" evidence="1">
    <location>
        <begin position="40"/>
        <end position="58"/>
    </location>
</feature>
<evidence type="ECO:0000313" key="2">
    <source>
        <dbReference type="EMBL" id="EKM59004.1"/>
    </source>
</evidence>
<protein>
    <submittedName>
        <fullName evidence="2">Uncharacterized protein</fullName>
    </submittedName>
</protein>
<proteinExistence type="predicted"/>
<sequence>MADQTGFQTPVQLNTTLTQIEDALNSVKERSDRLRTEHPTLATVGGITLMVGGSIVIIPAVEAALLLAAGFGPLGPIAGTLAPWLQSVFWGARTGGLFSALQAAGMTIVAPSAVTTAFASVAAGLGAWFGFRRP</sequence>
<dbReference type="GeneID" id="18914580"/>
<dbReference type="HOGENOM" id="CLU_1896948_0_0_1"/>